<evidence type="ECO:0000313" key="2">
    <source>
        <dbReference type="WBParaSite" id="RSKR_0000955900.1"/>
    </source>
</evidence>
<protein>
    <submittedName>
        <fullName evidence="2">SNF2 family domain-containing protein</fullName>
    </submittedName>
</protein>
<accession>A0AC35UC86</accession>
<sequence length="820" mass="93252">MTRTKTKALPPVQESVEEDISVDNDLDVSAIMSKAKLLHIINETMDDDEENEDLFQMERMKLLKAKDEQKASGVTLKRNVLRETQKKQIKVKERSPESGDNDFSIAQSKQMIASSKPVRSVKPTVKAESSASITPSINVPVEEKPALVKIYNRTQNYIRLDYNRVGELISLEKPERLFGGRMTDERQAVAFAKVNRLMETMVYFTEEGSEDAIIETPKQVKGELKHHQKRALNWLVGKEANLGSMILADEMGLGKTLAIIALIVHQKANKASIKELLDLKDRNARARSLIPIDTTLIVVPSSLMNQWESEIRKFVRDDYLAVYIYHGVSRTKDPTDTLSSELADLADADELDSDGEPIIKKKVTSKPKKAIKKKKGSSILSTLCFNRIVLDEAHQIKNRKTIVSRACCKVSGVSRICLSGTPLHNEVMDMFSLFRFMRLNPLSEEAAFKKFIQTKLSKEGSSRLNAIVKATLLRRTKDEKCRLTGKSLVNLPTIVYEELFLEFDAVERKIYDHMFLASRKTVKNFLERQDKIVRDYKDGPEIKNPFKNMSKMEEVEGDNFQTMTFLMVLLLRLRQICNHFSLTRDALDLDAFNQENGTKKKGRKQSESSNDESQSEDEDVNCVSEESFLDDEDFQDHKEIFEKDYMSAKMAALFKRLEKILSEDDDKCIIVSQWTGMLTLVQLQLEKKGIPFFSITGAVKQKDRNIAQENFNERGNSTRVLLLALNAGGTGLNLATASHMFMIDSSWNPQIEAQARGRIHRFGQERSVRIYKFYIAGTIEDQIRLLQQTKLELAKGVLEGAAKFKAAKLDKKDLAFLFQV</sequence>
<reference evidence="2" key="1">
    <citation type="submission" date="2016-11" db="UniProtKB">
        <authorList>
            <consortium name="WormBaseParasite"/>
        </authorList>
    </citation>
    <scope>IDENTIFICATION</scope>
    <source>
        <strain evidence="2">KR3021</strain>
    </source>
</reference>
<dbReference type="WBParaSite" id="RSKR_0000955900.1">
    <property type="protein sequence ID" value="RSKR_0000955900.1"/>
    <property type="gene ID" value="RSKR_0000955900"/>
</dbReference>
<evidence type="ECO:0000313" key="1">
    <source>
        <dbReference type="Proteomes" id="UP000095286"/>
    </source>
</evidence>
<name>A0AC35UC86_9BILA</name>
<dbReference type="Proteomes" id="UP000095286">
    <property type="component" value="Unplaced"/>
</dbReference>
<organism evidence="1 2">
    <name type="scientific">Rhabditophanes sp. KR3021</name>
    <dbReference type="NCBI Taxonomy" id="114890"/>
    <lineage>
        <taxon>Eukaryota</taxon>
        <taxon>Metazoa</taxon>
        <taxon>Ecdysozoa</taxon>
        <taxon>Nematoda</taxon>
        <taxon>Chromadorea</taxon>
        <taxon>Rhabditida</taxon>
        <taxon>Tylenchina</taxon>
        <taxon>Panagrolaimomorpha</taxon>
        <taxon>Strongyloidoidea</taxon>
        <taxon>Alloionematidae</taxon>
        <taxon>Rhabditophanes</taxon>
    </lineage>
</organism>
<proteinExistence type="predicted"/>